<sequence>MVYKVLEYEGPMTQEALVVESRLCSRTVRYGLRKLEAEGIVDSRVSLDDARQSVYRICDT</sequence>
<dbReference type="Gene3D" id="1.10.10.10">
    <property type="entry name" value="Winged helix-like DNA-binding domain superfamily/Winged helix DNA-binding domain"/>
    <property type="match status" value="1"/>
</dbReference>
<evidence type="ECO:0008006" key="3">
    <source>
        <dbReference type="Google" id="ProtNLM"/>
    </source>
</evidence>
<dbReference type="eggNOG" id="arCOG00394">
    <property type="taxonomic scope" value="Archaea"/>
</dbReference>
<dbReference type="Proteomes" id="UP000019024">
    <property type="component" value="Plasmid unnamed4"/>
</dbReference>
<organism evidence="1 2">
    <name type="scientific">Halostagnicola larsenii XH-48</name>
    <dbReference type="NCBI Taxonomy" id="797299"/>
    <lineage>
        <taxon>Archaea</taxon>
        <taxon>Methanobacteriati</taxon>
        <taxon>Methanobacteriota</taxon>
        <taxon>Stenosarchaea group</taxon>
        <taxon>Halobacteria</taxon>
        <taxon>Halobacteriales</taxon>
        <taxon>Natrialbaceae</taxon>
        <taxon>Halostagnicola</taxon>
    </lineage>
</organism>
<proteinExistence type="predicted"/>
<dbReference type="AlphaFoldDB" id="W0JV79"/>
<dbReference type="EMBL" id="CP007059">
    <property type="protein sequence ID" value="AHG02439.1"/>
    <property type="molecule type" value="Genomic_DNA"/>
</dbReference>
<protein>
    <recommendedName>
        <fullName evidence="3">MarR family transcriptional regulator</fullName>
    </recommendedName>
</protein>
<dbReference type="KEGG" id="hlr:HALLA_21270"/>
<dbReference type="HOGENOM" id="CLU_2930098_0_0_2"/>
<keyword evidence="1" id="KW-0614">Plasmid</keyword>
<dbReference type="PATRIC" id="fig|797299.3.peg.4112"/>
<evidence type="ECO:0000313" key="1">
    <source>
        <dbReference type="EMBL" id="AHG02439.1"/>
    </source>
</evidence>
<evidence type="ECO:0000313" key="2">
    <source>
        <dbReference type="Proteomes" id="UP000019024"/>
    </source>
</evidence>
<gene>
    <name evidence="1" type="ORF">HALLA_21270</name>
</gene>
<keyword evidence="2" id="KW-1185">Reference proteome</keyword>
<dbReference type="InterPro" id="IPR036388">
    <property type="entry name" value="WH-like_DNA-bd_sf"/>
</dbReference>
<name>W0JV79_9EURY</name>
<geneLocation type="plasmid" evidence="2">
    <name>3</name>
</geneLocation>
<dbReference type="SUPFAM" id="SSF46785">
    <property type="entry name" value="Winged helix' DNA-binding domain"/>
    <property type="match status" value="1"/>
</dbReference>
<reference evidence="1 2" key="1">
    <citation type="submission" date="2014-01" db="EMBL/GenBank/DDBJ databases">
        <authorList>
            <consortium name="DOE Joint Genome Institute"/>
            <person name="Anderson I."/>
            <person name="Huntemann M."/>
            <person name="Han J."/>
            <person name="Chen A."/>
            <person name="Kyrpides N."/>
            <person name="Mavromatis K."/>
            <person name="Markowitz V."/>
            <person name="Palaniappan K."/>
            <person name="Ivanova N."/>
            <person name="Schaumberg A."/>
            <person name="Pati A."/>
            <person name="Liolios K."/>
            <person name="Nordberg H.P."/>
            <person name="Cantor M.N."/>
            <person name="Hua S.X."/>
            <person name="Woyke T."/>
        </authorList>
    </citation>
    <scope>NUCLEOTIDE SEQUENCE [LARGE SCALE GENOMIC DNA]</scope>
    <source>
        <strain evidence="1 2">XH-48</strain>
        <plasmid evidence="2">3</plasmid>
    </source>
</reference>
<accession>W0JV79</accession>
<dbReference type="InterPro" id="IPR036390">
    <property type="entry name" value="WH_DNA-bd_sf"/>
</dbReference>